<reference evidence="1 2" key="1">
    <citation type="submission" date="2019-05" db="EMBL/GenBank/DDBJ databases">
        <authorList>
            <person name="Moore K."/>
            <person name="O'Neill P."/>
            <person name="Farbos A."/>
            <person name="Studholme D.J."/>
        </authorList>
    </citation>
    <scope>NUCLEOTIDE SEQUENCE [LARGE SCALE GENOMIC DNA]</scope>
    <source>
        <strain evidence="1 2">DSM 9128</strain>
    </source>
</reference>
<dbReference type="EMBL" id="VASG01000006">
    <property type="protein sequence ID" value="TLP71325.1"/>
    <property type="molecule type" value="Genomic_DNA"/>
</dbReference>
<reference evidence="2" key="2">
    <citation type="submission" date="2019-06" db="EMBL/GenBank/DDBJ databases">
        <title>AzeR, a transcriptional regulator that responds to azelaic acid in Pseudomonas nitroreducens.</title>
        <authorList>
            <person name="Bez C."/>
            <person name="Javvadi S.G."/>
            <person name="Bertani I."/>
            <person name="Devescovi G."/>
            <person name="Studholme D.J."/>
            <person name="Geller A."/>
            <person name="Levy A."/>
            <person name="Venturi V."/>
        </authorList>
    </citation>
    <scope>NUCLEOTIDE SEQUENCE [LARGE SCALE GENOMIC DNA]</scope>
    <source>
        <strain evidence="2">DSM 9128</strain>
    </source>
</reference>
<dbReference type="Proteomes" id="UP000307510">
    <property type="component" value="Unassembled WGS sequence"/>
</dbReference>
<evidence type="ECO:0000313" key="2">
    <source>
        <dbReference type="Proteomes" id="UP000307510"/>
    </source>
</evidence>
<proteinExistence type="predicted"/>
<accession>A0A5R8ZZQ8</accession>
<sequence>MDPVLGGLLCALIGAYLTAHYKSVEHKRIEVAKLTKFLRDTASALADMREMLRNGKVPTSAGNRLKTTISGFHDVLQSAPLSSNERARLIGLLFDIEQCLVAGQAEDDYLEGKILHRPESDLADALREMDRVSARIEGMAIVLEAS</sequence>
<comment type="caution">
    <text evidence="1">The sequence shown here is derived from an EMBL/GenBank/DDBJ whole genome shotgun (WGS) entry which is preliminary data.</text>
</comment>
<dbReference type="AlphaFoldDB" id="A0A5R8ZZQ8"/>
<dbReference type="RefSeq" id="WP_138215525.1">
    <property type="nucleotide sequence ID" value="NZ_VASG01000006.1"/>
</dbReference>
<organism evidence="1 2">
    <name type="scientific">Pseudomonas nitroreducens</name>
    <dbReference type="NCBI Taxonomy" id="46680"/>
    <lineage>
        <taxon>Bacteria</taxon>
        <taxon>Pseudomonadati</taxon>
        <taxon>Pseudomonadota</taxon>
        <taxon>Gammaproteobacteria</taxon>
        <taxon>Pseudomonadales</taxon>
        <taxon>Pseudomonadaceae</taxon>
        <taxon>Pseudomonas</taxon>
    </lineage>
</organism>
<evidence type="ECO:0000313" key="1">
    <source>
        <dbReference type="EMBL" id="TLP71325.1"/>
    </source>
</evidence>
<name>A0A5R8ZZQ8_PSENT</name>
<protein>
    <submittedName>
        <fullName evidence="1">Uncharacterized protein</fullName>
    </submittedName>
</protein>
<gene>
    <name evidence="1" type="ORF">FEA48_21105</name>
</gene>